<dbReference type="EMBL" id="JYDL01000022">
    <property type="protein sequence ID" value="KRX23697.1"/>
    <property type="molecule type" value="Genomic_DNA"/>
</dbReference>
<protein>
    <submittedName>
        <fullName evidence="1">Uncharacterized protein</fullName>
    </submittedName>
</protein>
<gene>
    <name evidence="1" type="ORF">T07_4512</name>
</gene>
<dbReference type="OrthoDB" id="10570137at2759"/>
<proteinExistence type="predicted"/>
<accession>A0A0V0SAC4</accession>
<organism evidence="1 2">
    <name type="scientific">Trichinella nelsoni</name>
    <dbReference type="NCBI Taxonomy" id="6336"/>
    <lineage>
        <taxon>Eukaryota</taxon>
        <taxon>Metazoa</taxon>
        <taxon>Ecdysozoa</taxon>
        <taxon>Nematoda</taxon>
        <taxon>Enoplea</taxon>
        <taxon>Dorylaimia</taxon>
        <taxon>Trichinellida</taxon>
        <taxon>Trichinellidae</taxon>
        <taxon>Trichinella</taxon>
    </lineage>
</organism>
<dbReference type="Proteomes" id="UP000054630">
    <property type="component" value="Unassembled WGS sequence"/>
</dbReference>
<name>A0A0V0SAC4_9BILA</name>
<evidence type="ECO:0000313" key="1">
    <source>
        <dbReference type="EMBL" id="KRX23697.1"/>
    </source>
</evidence>
<sequence length="111" mass="13383">MNKQHTKQYSVILALYVHKMVILNKYFWEKLKFHPLIARKMQMRKEVFLNINHRLGKISYVNEFKVKINLTNAVLSRQYYCKEAEELHLVPILLCNVMRARFIQEKDLSNS</sequence>
<reference evidence="1 2" key="1">
    <citation type="submission" date="2015-01" db="EMBL/GenBank/DDBJ databases">
        <title>Evolution of Trichinella species and genotypes.</title>
        <authorList>
            <person name="Korhonen P.K."/>
            <person name="Edoardo P."/>
            <person name="Giuseppe L.R."/>
            <person name="Gasser R.B."/>
        </authorList>
    </citation>
    <scope>NUCLEOTIDE SEQUENCE [LARGE SCALE GENOMIC DNA]</scope>
    <source>
        <strain evidence="1">ISS37</strain>
    </source>
</reference>
<comment type="caution">
    <text evidence="1">The sequence shown here is derived from an EMBL/GenBank/DDBJ whole genome shotgun (WGS) entry which is preliminary data.</text>
</comment>
<keyword evidence="2" id="KW-1185">Reference proteome</keyword>
<dbReference type="AlphaFoldDB" id="A0A0V0SAC4"/>
<evidence type="ECO:0000313" key="2">
    <source>
        <dbReference type="Proteomes" id="UP000054630"/>
    </source>
</evidence>